<dbReference type="PANTHER" id="PTHR30600">
    <property type="entry name" value="CYTOCHROME C PEROXIDASE-RELATED"/>
    <property type="match status" value="1"/>
</dbReference>
<proteinExistence type="predicted"/>
<feature type="signal peptide" evidence="5">
    <location>
        <begin position="1"/>
        <end position="23"/>
    </location>
</feature>
<dbReference type="Pfam" id="PF06537">
    <property type="entry name" value="DHOR"/>
    <property type="match status" value="1"/>
</dbReference>
<dbReference type="OrthoDB" id="9805202at2"/>
<protein>
    <submittedName>
        <fullName evidence="7">CxxC motif-containing protein, DUF1111 family</fullName>
    </submittedName>
</protein>
<evidence type="ECO:0000313" key="7">
    <source>
        <dbReference type="EMBL" id="SIT20689.1"/>
    </source>
</evidence>
<evidence type="ECO:0000256" key="3">
    <source>
        <dbReference type="ARBA" id="ARBA00023004"/>
    </source>
</evidence>
<dbReference type="KEGG" id="fln:FLA_1510"/>
<dbReference type="PIRSF" id="PIRSF028099">
    <property type="entry name" value="DUF1111"/>
    <property type="match status" value="1"/>
</dbReference>
<dbReference type="SUPFAM" id="SSF46626">
    <property type="entry name" value="Cytochrome c"/>
    <property type="match status" value="1"/>
</dbReference>
<keyword evidence="1 4" id="KW-0349">Heme</keyword>
<dbReference type="RefSeq" id="WP_076379905.1">
    <property type="nucleotide sequence ID" value="NZ_AP017422.1"/>
</dbReference>
<sequence length="454" mass="49371">MKKLFVLSALIILVTLFTMCNKAGLFPDSGYDDRLSGGAATVFDETSKAFTHSFDGLSERNARVHGIGDGDFSQTFVSSPAPLFGGLGPVFNNVSCISCHHNDGKGTPTAGDIRSSLLFRTSLPGMDENGGPVAVPGFGLQLQDRALINVQPEVKINISYADSLVTYPDGSVATLRKPSYTVASSYIPLPAGYMLSPRLAPPVFGAGLLESIPDQTITDYADENDANGDGISGKPNYVYNPATGKKELGRFGLKANTSTLLTQVAAAYQQDMGITSYLFPKESVYGQSQADQLTDDPELPDTVLRYVTYYVQTLAVPARRSVNENRGGEQLFIQVNCASCHRQTIQTDANVAIQMGTQRIHPYTDLLLHDMGSALSDGRPDFLATGNEWRTMPLWGIGLFEKTNGIPYYLHDGRARTIEEAILWHGGEATKAKQQYMQLSKADRNQLLNFLKTL</sequence>
<dbReference type="InterPro" id="IPR051395">
    <property type="entry name" value="Cytochrome_c_Peroxidase/MauG"/>
</dbReference>
<dbReference type="Gene3D" id="1.10.760.10">
    <property type="entry name" value="Cytochrome c-like domain"/>
    <property type="match status" value="1"/>
</dbReference>
<reference evidence="8" key="1">
    <citation type="submission" date="2017-01" db="EMBL/GenBank/DDBJ databases">
        <authorList>
            <person name="Varghese N."/>
            <person name="Submissions S."/>
        </authorList>
    </citation>
    <scope>NUCLEOTIDE SEQUENCE [LARGE SCALE GENOMIC DNA]</scope>
    <source>
        <strain evidence="8">DSM 21054</strain>
    </source>
</reference>
<dbReference type="GO" id="GO:0020037">
    <property type="term" value="F:heme binding"/>
    <property type="evidence" value="ECO:0007669"/>
    <property type="project" value="InterPro"/>
</dbReference>
<dbReference type="InterPro" id="IPR010538">
    <property type="entry name" value="DHOR"/>
</dbReference>
<keyword evidence="8" id="KW-1185">Reference proteome</keyword>
<dbReference type="EMBL" id="FTOR01000005">
    <property type="protein sequence ID" value="SIT20689.1"/>
    <property type="molecule type" value="Genomic_DNA"/>
</dbReference>
<evidence type="ECO:0000256" key="4">
    <source>
        <dbReference type="PROSITE-ProRule" id="PRU00433"/>
    </source>
</evidence>
<dbReference type="STRING" id="477680.SAMN05421788_10547"/>
<evidence type="ECO:0000259" key="6">
    <source>
        <dbReference type="PROSITE" id="PS51007"/>
    </source>
</evidence>
<evidence type="ECO:0000256" key="1">
    <source>
        <dbReference type="ARBA" id="ARBA00022617"/>
    </source>
</evidence>
<organism evidence="7 8">
    <name type="scientific">Filimonas lacunae</name>
    <dbReference type="NCBI Taxonomy" id="477680"/>
    <lineage>
        <taxon>Bacteria</taxon>
        <taxon>Pseudomonadati</taxon>
        <taxon>Bacteroidota</taxon>
        <taxon>Chitinophagia</taxon>
        <taxon>Chitinophagales</taxon>
        <taxon>Chitinophagaceae</taxon>
        <taxon>Filimonas</taxon>
    </lineage>
</organism>
<feature type="domain" description="Cytochrome c" evidence="6">
    <location>
        <begin position="323"/>
        <end position="454"/>
    </location>
</feature>
<evidence type="ECO:0000256" key="5">
    <source>
        <dbReference type="SAM" id="SignalP"/>
    </source>
</evidence>
<dbReference type="PANTHER" id="PTHR30600:SF4">
    <property type="entry name" value="CYTOCHROME C DOMAIN-CONTAINING PROTEIN"/>
    <property type="match status" value="1"/>
</dbReference>
<dbReference type="InterPro" id="IPR009056">
    <property type="entry name" value="Cyt_c-like_dom"/>
</dbReference>
<accession>A0A173MD38</accession>
<keyword evidence="5" id="KW-0732">Signal</keyword>
<feature type="chain" id="PRO_5030022784" evidence="5">
    <location>
        <begin position="24"/>
        <end position="454"/>
    </location>
</feature>
<dbReference type="AlphaFoldDB" id="A0A173MD38"/>
<dbReference type="GO" id="GO:0004130">
    <property type="term" value="F:cytochrome-c peroxidase activity"/>
    <property type="evidence" value="ECO:0007669"/>
    <property type="project" value="TreeGrafter"/>
</dbReference>
<dbReference type="InterPro" id="IPR036909">
    <property type="entry name" value="Cyt_c-like_dom_sf"/>
</dbReference>
<dbReference type="Proteomes" id="UP000186917">
    <property type="component" value="Unassembled WGS sequence"/>
</dbReference>
<name>A0A173MD38_9BACT</name>
<keyword evidence="3 4" id="KW-0408">Iron</keyword>
<dbReference type="GO" id="GO:0046872">
    <property type="term" value="F:metal ion binding"/>
    <property type="evidence" value="ECO:0007669"/>
    <property type="project" value="UniProtKB-KW"/>
</dbReference>
<dbReference type="PROSITE" id="PS51007">
    <property type="entry name" value="CYTC"/>
    <property type="match status" value="1"/>
</dbReference>
<dbReference type="GO" id="GO:0009055">
    <property type="term" value="F:electron transfer activity"/>
    <property type="evidence" value="ECO:0007669"/>
    <property type="project" value="InterPro"/>
</dbReference>
<keyword evidence="2 4" id="KW-0479">Metal-binding</keyword>
<gene>
    <name evidence="7" type="ORF">SAMN05421788_10547</name>
</gene>
<evidence type="ECO:0000313" key="8">
    <source>
        <dbReference type="Proteomes" id="UP000186917"/>
    </source>
</evidence>
<evidence type="ECO:0000256" key="2">
    <source>
        <dbReference type="ARBA" id="ARBA00022723"/>
    </source>
</evidence>